<evidence type="ECO:0000313" key="2">
    <source>
        <dbReference type="EMBL" id="OAX37555.1"/>
    </source>
</evidence>
<sequence length="97" mass="10383">MYSGCLAKALDSTNALDTLVLMSDTEQDTSVLGKRNRNSNNDSETCDDQDGEDGPMPAADTDMNQDDSDVDVGLCLCLLGPKVDSKGNDGCLKRNYT</sequence>
<protein>
    <submittedName>
        <fullName evidence="2">Uncharacterized protein</fullName>
    </submittedName>
</protein>
<accession>A0A1B7MY74</accession>
<keyword evidence="3" id="KW-1185">Reference proteome</keyword>
<dbReference type="InParanoid" id="A0A1B7MY74"/>
<evidence type="ECO:0000313" key="3">
    <source>
        <dbReference type="Proteomes" id="UP000092154"/>
    </source>
</evidence>
<feature type="region of interest" description="Disordered" evidence="1">
    <location>
        <begin position="25"/>
        <end position="66"/>
    </location>
</feature>
<dbReference type="EMBL" id="KV448344">
    <property type="protein sequence ID" value="OAX37555.1"/>
    <property type="molecule type" value="Genomic_DNA"/>
</dbReference>
<gene>
    <name evidence="2" type="ORF">K503DRAFT_771381</name>
</gene>
<name>A0A1B7MY74_9AGAM</name>
<dbReference type="STRING" id="1314800.A0A1B7MY74"/>
<proteinExistence type="predicted"/>
<feature type="compositionally biased region" description="Acidic residues" evidence="1">
    <location>
        <begin position="44"/>
        <end position="53"/>
    </location>
</feature>
<dbReference type="Proteomes" id="UP000092154">
    <property type="component" value="Unassembled WGS sequence"/>
</dbReference>
<organism evidence="2 3">
    <name type="scientific">Rhizopogon vinicolor AM-OR11-026</name>
    <dbReference type="NCBI Taxonomy" id="1314800"/>
    <lineage>
        <taxon>Eukaryota</taxon>
        <taxon>Fungi</taxon>
        <taxon>Dikarya</taxon>
        <taxon>Basidiomycota</taxon>
        <taxon>Agaricomycotina</taxon>
        <taxon>Agaricomycetes</taxon>
        <taxon>Agaricomycetidae</taxon>
        <taxon>Boletales</taxon>
        <taxon>Suillineae</taxon>
        <taxon>Rhizopogonaceae</taxon>
        <taxon>Rhizopogon</taxon>
    </lineage>
</organism>
<dbReference type="AlphaFoldDB" id="A0A1B7MY74"/>
<reference evidence="2 3" key="1">
    <citation type="submission" date="2016-06" db="EMBL/GenBank/DDBJ databases">
        <title>Comparative genomics of the ectomycorrhizal sister species Rhizopogon vinicolor and Rhizopogon vesiculosus (Basidiomycota: Boletales) reveals a divergence of the mating type B locus.</title>
        <authorList>
            <consortium name="DOE Joint Genome Institute"/>
            <person name="Mujic A.B."/>
            <person name="Kuo A."/>
            <person name="Tritt A."/>
            <person name="Lipzen A."/>
            <person name="Chen C."/>
            <person name="Johnson J."/>
            <person name="Sharma A."/>
            <person name="Barry K."/>
            <person name="Grigoriev I.V."/>
            <person name="Spatafora J.W."/>
        </authorList>
    </citation>
    <scope>NUCLEOTIDE SEQUENCE [LARGE SCALE GENOMIC DNA]</scope>
    <source>
        <strain evidence="2 3">AM-OR11-026</strain>
    </source>
</reference>
<evidence type="ECO:0000256" key="1">
    <source>
        <dbReference type="SAM" id="MobiDB-lite"/>
    </source>
</evidence>